<gene>
    <name evidence="4" type="ORF">SAMN04515678_102316</name>
</gene>
<dbReference type="SUPFAM" id="SSF47226">
    <property type="entry name" value="Histidine-containing phosphotransfer domain, HPT domain"/>
    <property type="match status" value="1"/>
</dbReference>
<keyword evidence="2" id="KW-0597">Phosphoprotein</keyword>
<evidence type="ECO:0000256" key="2">
    <source>
        <dbReference type="PROSITE-ProRule" id="PRU00110"/>
    </source>
</evidence>
<evidence type="ECO:0000313" key="4">
    <source>
        <dbReference type="EMBL" id="SFD69333.1"/>
    </source>
</evidence>
<feature type="domain" description="HPt" evidence="3">
    <location>
        <begin position="8"/>
        <end position="108"/>
    </location>
</feature>
<accession>A0A1I1UKQ5</accession>
<organism evidence="4 5">
    <name type="scientific">Roseivivax sediminis</name>
    <dbReference type="NCBI Taxonomy" id="936889"/>
    <lineage>
        <taxon>Bacteria</taxon>
        <taxon>Pseudomonadati</taxon>
        <taxon>Pseudomonadota</taxon>
        <taxon>Alphaproteobacteria</taxon>
        <taxon>Rhodobacterales</taxon>
        <taxon>Roseobacteraceae</taxon>
        <taxon>Roseivivax</taxon>
    </lineage>
</organism>
<feature type="modified residue" description="Phosphohistidine" evidence="2">
    <location>
        <position position="49"/>
    </location>
</feature>
<dbReference type="InterPro" id="IPR036641">
    <property type="entry name" value="HPT_dom_sf"/>
</dbReference>
<evidence type="ECO:0000313" key="5">
    <source>
        <dbReference type="Proteomes" id="UP000325289"/>
    </source>
</evidence>
<evidence type="ECO:0000256" key="1">
    <source>
        <dbReference type="ARBA" id="ARBA00023012"/>
    </source>
</evidence>
<dbReference type="AlphaFoldDB" id="A0A1I1UKQ5"/>
<proteinExistence type="predicted"/>
<dbReference type="Proteomes" id="UP000325289">
    <property type="component" value="Unassembled WGS sequence"/>
</dbReference>
<dbReference type="GO" id="GO:0004672">
    <property type="term" value="F:protein kinase activity"/>
    <property type="evidence" value="ECO:0007669"/>
    <property type="project" value="UniProtKB-ARBA"/>
</dbReference>
<dbReference type="Gene3D" id="1.20.120.160">
    <property type="entry name" value="HPT domain"/>
    <property type="match status" value="1"/>
</dbReference>
<evidence type="ECO:0000259" key="3">
    <source>
        <dbReference type="PROSITE" id="PS50894"/>
    </source>
</evidence>
<sequence length="108" mass="11588">MIDWHQVDQLRDEIGPDDFAEVAGVFLREVDRTLAGLDSRSTELAAALHFLKGSALNLGMSGLARLCAEGEAAARAGRPVPDPGRLRPVFDASRAALERGLAERYTAA</sequence>
<dbReference type="GO" id="GO:0000160">
    <property type="term" value="P:phosphorelay signal transduction system"/>
    <property type="evidence" value="ECO:0007669"/>
    <property type="project" value="UniProtKB-KW"/>
</dbReference>
<keyword evidence="1" id="KW-0902">Two-component regulatory system</keyword>
<reference evidence="4 5" key="1">
    <citation type="submission" date="2016-10" db="EMBL/GenBank/DDBJ databases">
        <authorList>
            <person name="Varghese N."/>
            <person name="Submissions S."/>
        </authorList>
    </citation>
    <scope>NUCLEOTIDE SEQUENCE [LARGE SCALE GENOMIC DNA]</scope>
    <source>
        <strain evidence="5">YIM D21,KCTC 23444,ACCC 10710</strain>
    </source>
</reference>
<dbReference type="EMBL" id="FOMS01000002">
    <property type="protein sequence ID" value="SFD69333.1"/>
    <property type="molecule type" value="Genomic_DNA"/>
</dbReference>
<dbReference type="PROSITE" id="PS50894">
    <property type="entry name" value="HPT"/>
    <property type="match status" value="1"/>
</dbReference>
<protein>
    <submittedName>
        <fullName evidence="4">Hpt domain-containing protein</fullName>
    </submittedName>
</protein>
<dbReference type="InterPro" id="IPR008207">
    <property type="entry name" value="Sig_transdc_His_kin_Hpt_dom"/>
</dbReference>
<keyword evidence="5" id="KW-1185">Reference proteome</keyword>
<dbReference type="OrthoDB" id="7867809at2"/>
<dbReference type="Pfam" id="PF01627">
    <property type="entry name" value="Hpt"/>
    <property type="match status" value="1"/>
</dbReference>
<name>A0A1I1UKQ5_9RHOB</name>
<dbReference type="RefSeq" id="WP_149754705.1">
    <property type="nucleotide sequence ID" value="NZ_FOMS01000002.1"/>
</dbReference>